<reference evidence="1 2" key="1">
    <citation type="submission" date="2017-12" db="EMBL/GenBank/DDBJ databases">
        <title>Integrating genomic resources of turbot (Scophthalmus maximus) in depth evaluation of genetic and physical mapping variation across individuals.</title>
        <authorList>
            <person name="Martinez P."/>
        </authorList>
    </citation>
    <scope>NUCLEOTIDE SEQUENCE [LARGE SCALE GENOMIC DNA]</scope>
</reference>
<feature type="non-terminal residue" evidence="1">
    <location>
        <position position="1"/>
    </location>
</feature>
<evidence type="ECO:0000313" key="1">
    <source>
        <dbReference type="EMBL" id="AWP17108.1"/>
    </source>
</evidence>
<dbReference type="Proteomes" id="UP000246464">
    <property type="component" value="Chromosome 18"/>
</dbReference>
<dbReference type="EMBL" id="CP026260">
    <property type="protein sequence ID" value="AWP17108.1"/>
    <property type="molecule type" value="Genomic_DNA"/>
</dbReference>
<dbReference type="AlphaFoldDB" id="A0A2U9CKP5"/>
<accession>A0A2U9CKP5</accession>
<protein>
    <submittedName>
        <fullName evidence="1">Uncharacterized protein</fullName>
    </submittedName>
</protein>
<name>A0A2U9CKP5_SCOMX</name>
<keyword evidence="2" id="KW-1185">Reference proteome</keyword>
<sequence>EQYRCHVEMLLQHIHSVGLRLNHKRGLRAATVQATTYVAYAKNQPCPQGSHRTKVIVTLDFREPSTGRRTQTTWSC</sequence>
<organism evidence="1 2">
    <name type="scientific">Scophthalmus maximus</name>
    <name type="common">Turbot</name>
    <name type="synonym">Psetta maxima</name>
    <dbReference type="NCBI Taxonomy" id="52904"/>
    <lineage>
        <taxon>Eukaryota</taxon>
        <taxon>Metazoa</taxon>
        <taxon>Chordata</taxon>
        <taxon>Craniata</taxon>
        <taxon>Vertebrata</taxon>
        <taxon>Euteleostomi</taxon>
        <taxon>Actinopterygii</taxon>
        <taxon>Neopterygii</taxon>
        <taxon>Teleostei</taxon>
        <taxon>Neoteleostei</taxon>
        <taxon>Acanthomorphata</taxon>
        <taxon>Carangaria</taxon>
        <taxon>Pleuronectiformes</taxon>
        <taxon>Pleuronectoidei</taxon>
        <taxon>Scophthalmidae</taxon>
        <taxon>Scophthalmus</taxon>
    </lineage>
</organism>
<proteinExistence type="predicted"/>
<evidence type="ECO:0000313" key="2">
    <source>
        <dbReference type="Proteomes" id="UP000246464"/>
    </source>
</evidence>
<gene>
    <name evidence="1" type="ORF">SMAX5B_011292</name>
</gene>